<dbReference type="Gene3D" id="3.40.525.10">
    <property type="entry name" value="CRAL-TRIO lipid binding domain"/>
    <property type="match status" value="1"/>
</dbReference>
<feature type="domain" description="CRAL-TRIO" evidence="1">
    <location>
        <begin position="62"/>
        <end position="198"/>
    </location>
</feature>
<protein>
    <submittedName>
        <fullName evidence="2">Sec14p-like lipid-binding protein</fullName>
    </submittedName>
</protein>
<evidence type="ECO:0000313" key="3">
    <source>
        <dbReference type="Proteomes" id="UP000815325"/>
    </source>
</evidence>
<gene>
    <name evidence="2" type="ORF">DUNSADRAFT_4070</name>
</gene>
<evidence type="ECO:0000259" key="1">
    <source>
        <dbReference type="Pfam" id="PF13716"/>
    </source>
</evidence>
<dbReference type="Pfam" id="PF13716">
    <property type="entry name" value="CRAL_TRIO_2"/>
    <property type="match status" value="1"/>
</dbReference>
<proteinExistence type="predicted"/>
<dbReference type="InterPro" id="IPR001251">
    <property type="entry name" value="CRAL-TRIO_dom"/>
</dbReference>
<reference evidence="2" key="1">
    <citation type="submission" date="2017-08" db="EMBL/GenBank/DDBJ databases">
        <authorList>
            <person name="Polle J.E."/>
            <person name="Barry K."/>
            <person name="Cushman J."/>
            <person name="Schmutz J."/>
            <person name="Tran D."/>
            <person name="Hathwaick L.T."/>
            <person name="Yim W.C."/>
            <person name="Jenkins J."/>
            <person name="Mckie-Krisberg Z.M."/>
            <person name="Prochnik S."/>
            <person name="Lindquist E."/>
            <person name="Dockter R.B."/>
            <person name="Adam C."/>
            <person name="Molina H."/>
            <person name="Bunkerborg J."/>
            <person name="Jin E."/>
            <person name="Buchheim M."/>
            <person name="Magnuson J."/>
        </authorList>
    </citation>
    <scope>NUCLEOTIDE SEQUENCE</scope>
    <source>
        <strain evidence="2">CCAP 19/18</strain>
    </source>
</reference>
<dbReference type="Proteomes" id="UP000815325">
    <property type="component" value="Unassembled WGS sequence"/>
</dbReference>
<dbReference type="PANTHER" id="PTHR48411:SF1">
    <property type="entry name" value="OS01G0948300 PROTEIN"/>
    <property type="match status" value="1"/>
</dbReference>
<evidence type="ECO:0000313" key="2">
    <source>
        <dbReference type="EMBL" id="KAF5837638.1"/>
    </source>
</evidence>
<organism evidence="2 3">
    <name type="scientific">Dunaliella salina</name>
    <name type="common">Green alga</name>
    <name type="synonym">Protococcus salinus</name>
    <dbReference type="NCBI Taxonomy" id="3046"/>
    <lineage>
        <taxon>Eukaryota</taxon>
        <taxon>Viridiplantae</taxon>
        <taxon>Chlorophyta</taxon>
        <taxon>core chlorophytes</taxon>
        <taxon>Chlorophyceae</taxon>
        <taxon>CS clade</taxon>
        <taxon>Chlamydomonadales</taxon>
        <taxon>Dunaliellaceae</taxon>
        <taxon>Dunaliella</taxon>
    </lineage>
</organism>
<dbReference type="InterPro" id="IPR036865">
    <property type="entry name" value="CRAL-TRIO_dom_sf"/>
</dbReference>
<sequence>MLASWLSSWLPEWVTDEGNESTGSHHTGIGHTELQQDGRLQSEAFQELGFLKADKSWRDVAGRQVLLVSARKFPASKVLDLEDLYKYIHVTVSSIDGPYAVVWLHTCATYYDNCPSISWLWSTYARLPERFKTNLEVLHIVHCDATLWAATLGLSTTIPDLWHKISWISRIEFLEDHLDKRSRIWAAMPEYVFKHDSELEDEPLTDYGIMAVPREASGLEASVPDARF</sequence>
<comment type="caution">
    <text evidence="2">The sequence shown here is derived from an EMBL/GenBank/DDBJ whole genome shotgun (WGS) entry which is preliminary data.</text>
</comment>
<keyword evidence="3" id="KW-1185">Reference proteome</keyword>
<dbReference type="EMBL" id="MU069608">
    <property type="protein sequence ID" value="KAF5837638.1"/>
    <property type="molecule type" value="Genomic_DNA"/>
</dbReference>
<dbReference type="SUPFAM" id="SSF52087">
    <property type="entry name" value="CRAL/TRIO domain"/>
    <property type="match status" value="1"/>
</dbReference>
<dbReference type="PANTHER" id="PTHR48411">
    <property type="entry name" value="OS01G0948300 PROTEIN"/>
    <property type="match status" value="1"/>
</dbReference>
<accession>A0ABQ7GSQ5</accession>
<name>A0ABQ7GSQ5_DUNSA</name>